<protein>
    <submittedName>
        <fullName evidence="1">Uncharacterized protein</fullName>
    </submittedName>
</protein>
<accession>A0A3M7SCJ2</accession>
<keyword evidence="2" id="KW-1185">Reference proteome</keyword>
<proteinExistence type="predicted"/>
<name>A0A3M7SCJ2_BRAPC</name>
<dbReference type="Proteomes" id="UP000276133">
    <property type="component" value="Unassembled WGS sequence"/>
</dbReference>
<organism evidence="1 2">
    <name type="scientific">Brachionus plicatilis</name>
    <name type="common">Marine rotifer</name>
    <name type="synonym">Brachionus muelleri</name>
    <dbReference type="NCBI Taxonomy" id="10195"/>
    <lineage>
        <taxon>Eukaryota</taxon>
        <taxon>Metazoa</taxon>
        <taxon>Spiralia</taxon>
        <taxon>Gnathifera</taxon>
        <taxon>Rotifera</taxon>
        <taxon>Eurotatoria</taxon>
        <taxon>Monogononta</taxon>
        <taxon>Pseudotrocha</taxon>
        <taxon>Ploima</taxon>
        <taxon>Brachionidae</taxon>
        <taxon>Brachionus</taxon>
    </lineage>
</organism>
<dbReference type="AlphaFoldDB" id="A0A3M7SCJ2"/>
<evidence type="ECO:0000313" key="1">
    <source>
        <dbReference type="EMBL" id="RNA33534.1"/>
    </source>
</evidence>
<gene>
    <name evidence="1" type="ORF">BpHYR1_050322</name>
</gene>
<evidence type="ECO:0000313" key="2">
    <source>
        <dbReference type="Proteomes" id="UP000276133"/>
    </source>
</evidence>
<comment type="caution">
    <text evidence="1">The sequence shown here is derived from an EMBL/GenBank/DDBJ whole genome shotgun (WGS) entry which is preliminary data.</text>
</comment>
<reference evidence="1 2" key="1">
    <citation type="journal article" date="2018" name="Sci. Rep.">
        <title>Genomic signatures of local adaptation to the degree of environmental predictability in rotifers.</title>
        <authorList>
            <person name="Franch-Gras L."/>
            <person name="Hahn C."/>
            <person name="Garcia-Roger E.M."/>
            <person name="Carmona M.J."/>
            <person name="Serra M."/>
            <person name="Gomez A."/>
        </authorList>
    </citation>
    <scope>NUCLEOTIDE SEQUENCE [LARGE SCALE GENOMIC DNA]</scope>
    <source>
        <strain evidence="1">HYR1</strain>
    </source>
</reference>
<feature type="non-terminal residue" evidence="1">
    <location>
        <position position="67"/>
    </location>
</feature>
<sequence>MFYSGLLNANVDLDAYADRVRAIDAMVESMQSADWRGKTYTSQLRQLLDQDSVDLNEKLNFRKGIPY</sequence>
<dbReference type="EMBL" id="REGN01001623">
    <property type="protein sequence ID" value="RNA33534.1"/>
    <property type="molecule type" value="Genomic_DNA"/>
</dbReference>